<evidence type="ECO:0000256" key="3">
    <source>
        <dbReference type="ARBA" id="ARBA00022989"/>
    </source>
</evidence>
<keyword evidence="3 5" id="KW-1133">Transmembrane helix</keyword>
<dbReference type="EMBL" id="OCPC01000001">
    <property type="protein sequence ID" value="SOE08726.1"/>
    <property type="molecule type" value="Genomic_DNA"/>
</dbReference>
<gene>
    <name evidence="6" type="ORF">SAMN05877838_0455</name>
</gene>
<keyword evidence="7" id="KW-1185">Reference proteome</keyword>
<dbReference type="Proteomes" id="UP000219465">
    <property type="component" value="Unassembled WGS sequence"/>
</dbReference>
<feature type="transmembrane region" description="Helical" evidence="5">
    <location>
        <begin position="257"/>
        <end position="282"/>
    </location>
</feature>
<dbReference type="Pfam" id="PF01758">
    <property type="entry name" value="SBF"/>
    <property type="match status" value="1"/>
</dbReference>
<feature type="transmembrane region" description="Helical" evidence="5">
    <location>
        <begin position="199"/>
        <end position="218"/>
    </location>
</feature>
<feature type="transmembrane region" description="Helical" evidence="5">
    <location>
        <begin position="6"/>
        <end position="30"/>
    </location>
</feature>
<dbReference type="Gene3D" id="1.20.1530.20">
    <property type="match status" value="1"/>
</dbReference>
<sequence length="293" mass="30217">MGIVVGVVLPLGLAFIMFSLGLGLTVADFVRVAKQPYAFFIGALNQVVLLPIVTLLLVLAFGLGPELAVGFMILAFCPGGVTSNILARLARGDVALSVSLTAVISLASMITVPPLLALSIRYFSGAEAQPVNIGGIAVQLFLLTTVPILIGLSVHHLAPGLTNRIAPKVAKVANAIFAFIVGLALVVNWDAFVTNLPLLAPSLVSLIVLLLALGYGVARLAGVPLKQVKTIAVETGIQNSTLGITVAALLGGAETGFSAYALPAAVYGILMYAVSAPFILWLRRNSPTETAAA</sequence>
<name>A0A286HMM0_9HYPH</name>
<evidence type="ECO:0000256" key="4">
    <source>
        <dbReference type="ARBA" id="ARBA00023136"/>
    </source>
</evidence>
<comment type="subcellular location">
    <subcellularLocation>
        <location evidence="1">Membrane</location>
        <topology evidence="1">Multi-pass membrane protein</topology>
    </subcellularLocation>
</comment>
<dbReference type="InterPro" id="IPR002657">
    <property type="entry name" value="BilAc:Na_symport/Acr3"/>
</dbReference>
<keyword evidence="4 5" id="KW-0472">Membrane</keyword>
<accession>A0A286HMM0</accession>
<organism evidence="6 7">
    <name type="scientific">Hoeflea halophila</name>
    <dbReference type="NCBI Taxonomy" id="714899"/>
    <lineage>
        <taxon>Bacteria</taxon>
        <taxon>Pseudomonadati</taxon>
        <taxon>Pseudomonadota</taxon>
        <taxon>Alphaproteobacteria</taxon>
        <taxon>Hyphomicrobiales</taxon>
        <taxon>Rhizobiaceae</taxon>
        <taxon>Hoeflea</taxon>
    </lineage>
</organism>
<proteinExistence type="predicted"/>
<protein>
    <submittedName>
        <fullName evidence="6">BASS family bile acid:Na+ symporter</fullName>
    </submittedName>
</protein>
<dbReference type="InterPro" id="IPR004710">
    <property type="entry name" value="Bilac:Na_transpt"/>
</dbReference>
<reference evidence="7" key="1">
    <citation type="submission" date="2017-08" db="EMBL/GenBank/DDBJ databases">
        <authorList>
            <person name="Varghese N."/>
            <person name="Submissions S."/>
        </authorList>
    </citation>
    <scope>NUCLEOTIDE SEQUENCE [LARGE SCALE GENOMIC DNA]</scope>
    <source>
        <strain evidence="7">KCTC 23107</strain>
    </source>
</reference>
<evidence type="ECO:0000313" key="7">
    <source>
        <dbReference type="Proteomes" id="UP000219465"/>
    </source>
</evidence>
<dbReference type="InterPro" id="IPR038770">
    <property type="entry name" value="Na+/solute_symporter_sf"/>
</dbReference>
<evidence type="ECO:0000313" key="6">
    <source>
        <dbReference type="EMBL" id="SOE08726.1"/>
    </source>
</evidence>
<feature type="transmembrane region" description="Helical" evidence="5">
    <location>
        <begin position="94"/>
        <end position="116"/>
    </location>
</feature>
<dbReference type="PANTHER" id="PTHR10361:SF24">
    <property type="entry name" value="P3 PROTEIN"/>
    <property type="match status" value="1"/>
</dbReference>
<dbReference type="GO" id="GO:0016020">
    <property type="term" value="C:membrane"/>
    <property type="evidence" value="ECO:0007669"/>
    <property type="project" value="UniProtKB-SubCell"/>
</dbReference>
<evidence type="ECO:0000256" key="2">
    <source>
        <dbReference type="ARBA" id="ARBA00022692"/>
    </source>
</evidence>
<feature type="transmembrane region" description="Helical" evidence="5">
    <location>
        <begin position="136"/>
        <end position="157"/>
    </location>
</feature>
<dbReference type="AlphaFoldDB" id="A0A286HMM0"/>
<evidence type="ECO:0000256" key="1">
    <source>
        <dbReference type="ARBA" id="ARBA00004141"/>
    </source>
</evidence>
<evidence type="ECO:0000256" key="5">
    <source>
        <dbReference type="SAM" id="Phobius"/>
    </source>
</evidence>
<dbReference type="OrthoDB" id="9806785at2"/>
<dbReference type="PANTHER" id="PTHR10361">
    <property type="entry name" value="SODIUM-BILE ACID COTRANSPORTER"/>
    <property type="match status" value="1"/>
</dbReference>
<keyword evidence="2 5" id="KW-0812">Transmembrane</keyword>
<feature type="transmembrane region" description="Helical" evidence="5">
    <location>
        <begin position="67"/>
        <end position="87"/>
    </location>
</feature>
<feature type="transmembrane region" description="Helical" evidence="5">
    <location>
        <begin position="37"/>
        <end position="61"/>
    </location>
</feature>
<feature type="transmembrane region" description="Helical" evidence="5">
    <location>
        <begin position="169"/>
        <end position="187"/>
    </location>
</feature>
<dbReference type="RefSeq" id="WP_097104631.1">
    <property type="nucleotide sequence ID" value="NZ_OCPC01000001.1"/>
</dbReference>
<feature type="transmembrane region" description="Helical" evidence="5">
    <location>
        <begin position="230"/>
        <end position="251"/>
    </location>
</feature>